<dbReference type="InterPro" id="IPR002656">
    <property type="entry name" value="Acyl_transf_3_dom"/>
</dbReference>
<feature type="transmembrane region" description="Helical" evidence="2">
    <location>
        <begin position="27"/>
        <end position="45"/>
    </location>
</feature>
<dbReference type="PANTHER" id="PTHR23028">
    <property type="entry name" value="ACETYLTRANSFERASE"/>
    <property type="match status" value="1"/>
</dbReference>
<feature type="transmembrane region" description="Helical" evidence="2">
    <location>
        <begin position="237"/>
        <end position="257"/>
    </location>
</feature>
<evidence type="ECO:0000256" key="1">
    <source>
        <dbReference type="SAM" id="MobiDB-lite"/>
    </source>
</evidence>
<evidence type="ECO:0000313" key="5">
    <source>
        <dbReference type="Proteomes" id="UP000272400"/>
    </source>
</evidence>
<feature type="transmembrane region" description="Helical" evidence="2">
    <location>
        <begin position="98"/>
        <end position="119"/>
    </location>
</feature>
<dbReference type="PANTHER" id="PTHR23028:SF53">
    <property type="entry name" value="ACYL_TRANSF_3 DOMAIN-CONTAINING PROTEIN"/>
    <property type="match status" value="1"/>
</dbReference>
<keyword evidence="2" id="KW-0812">Transmembrane</keyword>
<protein>
    <submittedName>
        <fullName evidence="4">Peptidoglycan/LPS O-acetylase OafA/YrhL</fullName>
    </submittedName>
</protein>
<dbReference type="GO" id="GO:0009103">
    <property type="term" value="P:lipopolysaccharide biosynthetic process"/>
    <property type="evidence" value="ECO:0007669"/>
    <property type="project" value="TreeGrafter"/>
</dbReference>
<gene>
    <name evidence="4" type="ORF">EDD29_0220</name>
</gene>
<dbReference type="AlphaFoldDB" id="A0A3N1CN51"/>
<feature type="transmembrane region" description="Helical" evidence="2">
    <location>
        <begin position="263"/>
        <end position="284"/>
    </location>
</feature>
<reference evidence="4 5" key="1">
    <citation type="submission" date="2018-11" db="EMBL/GenBank/DDBJ databases">
        <title>Sequencing the genomes of 1000 actinobacteria strains.</title>
        <authorList>
            <person name="Klenk H.-P."/>
        </authorList>
    </citation>
    <scope>NUCLEOTIDE SEQUENCE [LARGE SCALE GENOMIC DNA]</scope>
    <source>
        <strain evidence="4 5">DSM 44254</strain>
    </source>
</reference>
<evidence type="ECO:0000313" key="4">
    <source>
        <dbReference type="EMBL" id="ROO82737.1"/>
    </source>
</evidence>
<organism evidence="4 5">
    <name type="scientific">Actinocorallia herbida</name>
    <dbReference type="NCBI Taxonomy" id="58109"/>
    <lineage>
        <taxon>Bacteria</taxon>
        <taxon>Bacillati</taxon>
        <taxon>Actinomycetota</taxon>
        <taxon>Actinomycetes</taxon>
        <taxon>Streptosporangiales</taxon>
        <taxon>Thermomonosporaceae</taxon>
        <taxon>Actinocorallia</taxon>
    </lineage>
</organism>
<sequence>MTGPVTGSAPGPAASGRIAGLDGLRGVAALFVVLHHCLLTAYAGFPQTSGPAGLAVLRYGHFAVVLFIALSGFSLAASPARRGWRLGGIGRFAQRRAWRILPPYWAALTFALAVAWLVVPQPGEGAPNAASVVVYGLLIQDVADAPSPNGAFWSIAIEAQLYAVFPLLLLLVRRWGTAAMLASATAVVGAIGLLAPHSGQVARLMHLGPQFAVLFAAGAVAAGILTAPRTGKAAKALPWLAAAAVLPVCAVIAARGTPWTVAHFFWVDLALAPAAGLLLAALAAGRPGPLVRLLDSRPLRSLGSYSYSLYLMHAPIVVAVGAQVVNPILPEGLARFAVLLLVAVPVSLAVSRLFAAAFEAPFVRHRSWTALRAAAAARVRAALGRGTSAPHGPAEPAEAAGEGPALPA</sequence>
<name>A0A3N1CN51_9ACTN</name>
<feature type="transmembrane region" description="Helical" evidence="2">
    <location>
        <begin position="305"/>
        <end position="324"/>
    </location>
</feature>
<dbReference type="Proteomes" id="UP000272400">
    <property type="component" value="Unassembled WGS sequence"/>
</dbReference>
<comment type="caution">
    <text evidence="4">The sequence shown here is derived from an EMBL/GenBank/DDBJ whole genome shotgun (WGS) entry which is preliminary data.</text>
</comment>
<feature type="region of interest" description="Disordered" evidence="1">
    <location>
        <begin position="386"/>
        <end position="408"/>
    </location>
</feature>
<feature type="transmembrane region" description="Helical" evidence="2">
    <location>
        <begin position="178"/>
        <end position="195"/>
    </location>
</feature>
<proteinExistence type="predicted"/>
<keyword evidence="5" id="KW-1185">Reference proteome</keyword>
<dbReference type="Pfam" id="PF01757">
    <property type="entry name" value="Acyl_transf_3"/>
    <property type="match status" value="1"/>
</dbReference>
<feature type="domain" description="Acyltransferase 3" evidence="3">
    <location>
        <begin position="19"/>
        <end position="351"/>
    </location>
</feature>
<accession>A0A3N1CN51</accession>
<dbReference type="GO" id="GO:0016020">
    <property type="term" value="C:membrane"/>
    <property type="evidence" value="ECO:0007669"/>
    <property type="project" value="TreeGrafter"/>
</dbReference>
<dbReference type="EMBL" id="RJKE01000001">
    <property type="protein sequence ID" value="ROO82737.1"/>
    <property type="molecule type" value="Genomic_DNA"/>
</dbReference>
<feature type="transmembrane region" description="Helical" evidence="2">
    <location>
        <begin position="336"/>
        <end position="358"/>
    </location>
</feature>
<evidence type="ECO:0000259" key="3">
    <source>
        <dbReference type="Pfam" id="PF01757"/>
    </source>
</evidence>
<keyword evidence="2" id="KW-1133">Transmembrane helix</keyword>
<dbReference type="InterPro" id="IPR050879">
    <property type="entry name" value="Acyltransferase_3"/>
</dbReference>
<feature type="transmembrane region" description="Helical" evidence="2">
    <location>
        <begin position="151"/>
        <end position="171"/>
    </location>
</feature>
<evidence type="ECO:0000256" key="2">
    <source>
        <dbReference type="SAM" id="Phobius"/>
    </source>
</evidence>
<keyword evidence="2" id="KW-0472">Membrane</keyword>
<feature type="transmembrane region" description="Helical" evidence="2">
    <location>
        <begin position="207"/>
        <end position="225"/>
    </location>
</feature>
<feature type="transmembrane region" description="Helical" evidence="2">
    <location>
        <begin position="57"/>
        <end position="77"/>
    </location>
</feature>
<dbReference type="RefSeq" id="WP_211359516.1">
    <property type="nucleotide sequence ID" value="NZ_RJKE01000001.1"/>
</dbReference>
<dbReference type="GO" id="GO:0016747">
    <property type="term" value="F:acyltransferase activity, transferring groups other than amino-acyl groups"/>
    <property type="evidence" value="ECO:0007669"/>
    <property type="project" value="InterPro"/>
</dbReference>